<proteinExistence type="predicted"/>
<protein>
    <submittedName>
        <fullName evidence="1">Uncharacterized protein</fullName>
    </submittedName>
</protein>
<organism evidence="1 2">
    <name type="scientific">Arctium lappa</name>
    <name type="common">Greater burdock</name>
    <name type="synonym">Lappa major</name>
    <dbReference type="NCBI Taxonomy" id="4217"/>
    <lineage>
        <taxon>Eukaryota</taxon>
        <taxon>Viridiplantae</taxon>
        <taxon>Streptophyta</taxon>
        <taxon>Embryophyta</taxon>
        <taxon>Tracheophyta</taxon>
        <taxon>Spermatophyta</taxon>
        <taxon>Magnoliopsida</taxon>
        <taxon>eudicotyledons</taxon>
        <taxon>Gunneridae</taxon>
        <taxon>Pentapetalae</taxon>
        <taxon>asterids</taxon>
        <taxon>campanulids</taxon>
        <taxon>Asterales</taxon>
        <taxon>Asteraceae</taxon>
        <taxon>Carduoideae</taxon>
        <taxon>Cardueae</taxon>
        <taxon>Arctiinae</taxon>
        <taxon>Arctium</taxon>
    </lineage>
</organism>
<dbReference type="EMBL" id="CM042059">
    <property type="protein sequence ID" value="KAI3681061.1"/>
    <property type="molecule type" value="Genomic_DNA"/>
</dbReference>
<gene>
    <name evidence="1" type="ORF">L6452_35843</name>
</gene>
<comment type="caution">
    <text evidence="1">The sequence shown here is derived from an EMBL/GenBank/DDBJ whole genome shotgun (WGS) entry which is preliminary data.</text>
</comment>
<dbReference type="Proteomes" id="UP001055879">
    <property type="component" value="Linkage Group LG13"/>
</dbReference>
<evidence type="ECO:0000313" key="1">
    <source>
        <dbReference type="EMBL" id="KAI3681061.1"/>
    </source>
</evidence>
<reference evidence="1 2" key="2">
    <citation type="journal article" date="2022" name="Mol. Ecol. Resour.">
        <title>The genomes of chicory, endive, great burdock and yacon provide insights into Asteraceae paleo-polyploidization history and plant inulin production.</title>
        <authorList>
            <person name="Fan W."/>
            <person name="Wang S."/>
            <person name="Wang H."/>
            <person name="Wang A."/>
            <person name="Jiang F."/>
            <person name="Liu H."/>
            <person name="Zhao H."/>
            <person name="Xu D."/>
            <person name="Zhang Y."/>
        </authorList>
    </citation>
    <scope>NUCLEOTIDE SEQUENCE [LARGE SCALE GENOMIC DNA]</scope>
    <source>
        <strain evidence="2">cv. Niubang</strain>
    </source>
</reference>
<accession>A0ACB8Y8F9</accession>
<name>A0ACB8Y8F9_ARCLA</name>
<evidence type="ECO:0000313" key="2">
    <source>
        <dbReference type="Proteomes" id="UP001055879"/>
    </source>
</evidence>
<sequence>MMIKGYSCTSSTGYAIAMYVDMLRGNVKPNSYTFPFLLKEFTLSVGSGIGKGIHCHMYELYRIMSLLFRCYLSACSKLKDGDGCKHVHGYVKDGRVESNWYYITCGEMDAALANLSLISSFSI</sequence>
<reference evidence="2" key="1">
    <citation type="journal article" date="2022" name="Mol. Ecol. Resour.">
        <title>The genomes of chicory, endive, great burdock and yacon provide insights into Asteraceae palaeo-polyploidization history and plant inulin production.</title>
        <authorList>
            <person name="Fan W."/>
            <person name="Wang S."/>
            <person name="Wang H."/>
            <person name="Wang A."/>
            <person name="Jiang F."/>
            <person name="Liu H."/>
            <person name="Zhao H."/>
            <person name="Xu D."/>
            <person name="Zhang Y."/>
        </authorList>
    </citation>
    <scope>NUCLEOTIDE SEQUENCE [LARGE SCALE GENOMIC DNA]</scope>
    <source>
        <strain evidence="2">cv. Niubang</strain>
    </source>
</reference>
<keyword evidence="2" id="KW-1185">Reference proteome</keyword>